<evidence type="ECO:0000256" key="1">
    <source>
        <dbReference type="SAM" id="Phobius"/>
    </source>
</evidence>
<organism evidence="2 3">
    <name type="scientific">Cladophialophora psammophila CBS 110553</name>
    <dbReference type="NCBI Taxonomy" id="1182543"/>
    <lineage>
        <taxon>Eukaryota</taxon>
        <taxon>Fungi</taxon>
        <taxon>Dikarya</taxon>
        <taxon>Ascomycota</taxon>
        <taxon>Pezizomycotina</taxon>
        <taxon>Eurotiomycetes</taxon>
        <taxon>Chaetothyriomycetidae</taxon>
        <taxon>Chaetothyriales</taxon>
        <taxon>Herpotrichiellaceae</taxon>
        <taxon>Cladophialophora</taxon>
    </lineage>
</organism>
<name>W9WV76_9EURO</name>
<dbReference type="RefSeq" id="XP_007747122.1">
    <property type="nucleotide sequence ID" value="XM_007748932.1"/>
</dbReference>
<dbReference type="Proteomes" id="UP000019471">
    <property type="component" value="Unassembled WGS sequence"/>
</dbReference>
<dbReference type="eggNOG" id="ENOG502SAP5">
    <property type="taxonomic scope" value="Eukaryota"/>
</dbReference>
<evidence type="ECO:0000313" key="3">
    <source>
        <dbReference type="Proteomes" id="UP000019471"/>
    </source>
</evidence>
<keyword evidence="1" id="KW-0812">Transmembrane</keyword>
<dbReference type="AlphaFoldDB" id="W9WV76"/>
<protein>
    <submittedName>
        <fullName evidence="2">Uncharacterized protein</fullName>
    </submittedName>
</protein>
<dbReference type="GeneID" id="19193049"/>
<proteinExistence type="predicted"/>
<evidence type="ECO:0000313" key="2">
    <source>
        <dbReference type="EMBL" id="EXJ68556.1"/>
    </source>
</evidence>
<dbReference type="HOGENOM" id="CLU_035144_0_0_1"/>
<dbReference type="OrthoDB" id="3344043at2759"/>
<gene>
    <name evidence="2" type="ORF">A1O5_08349</name>
</gene>
<keyword evidence="1" id="KW-0472">Membrane</keyword>
<feature type="transmembrane region" description="Helical" evidence="1">
    <location>
        <begin position="462"/>
        <end position="488"/>
    </location>
</feature>
<dbReference type="STRING" id="1182543.W9WV76"/>
<comment type="caution">
    <text evidence="2">The sequence shown here is derived from an EMBL/GenBank/DDBJ whole genome shotgun (WGS) entry which is preliminary data.</text>
</comment>
<keyword evidence="1" id="KW-1133">Transmembrane helix</keyword>
<keyword evidence="3" id="KW-1185">Reference proteome</keyword>
<dbReference type="EMBL" id="AMGX01000013">
    <property type="protein sequence ID" value="EXJ68556.1"/>
    <property type="molecule type" value="Genomic_DNA"/>
</dbReference>
<reference evidence="2 3" key="1">
    <citation type="submission" date="2013-03" db="EMBL/GenBank/DDBJ databases">
        <title>The Genome Sequence of Cladophialophora psammophila CBS 110553.</title>
        <authorList>
            <consortium name="The Broad Institute Genomics Platform"/>
            <person name="Cuomo C."/>
            <person name="de Hoog S."/>
            <person name="Gorbushina A."/>
            <person name="Walker B."/>
            <person name="Young S.K."/>
            <person name="Zeng Q."/>
            <person name="Gargeya S."/>
            <person name="Fitzgerald M."/>
            <person name="Haas B."/>
            <person name="Abouelleil A."/>
            <person name="Allen A.W."/>
            <person name="Alvarado L."/>
            <person name="Arachchi H.M."/>
            <person name="Berlin A.M."/>
            <person name="Chapman S.B."/>
            <person name="Gainer-Dewar J."/>
            <person name="Goldberg J."/>
            <person name="Griggs A."/>
            <person name="Gujja S."/>
            <person name="Hansen M."/>
            <person name="Howarth C."/>
            <person name="Imamovic A."/>
            <person name="Ireland A."/>
            <person name="Larimer J."/>
            <person name="McCowan C."/>
            <person name="Murphy C."/>
            <person name="Pearson M."/>
            <person name="Poon T.W."/>
            <person name="Priest M."/>
            <person name="Roberts A."/>
            <person name="Saif S."/>
            <person name="Shea T."/>
            <person name="Sisk P."/>
            <person name="Sykes S."/>
            <person name="Wortman J."/>
            <person name="Nusbaum C."/>
            <person name="Birren B."/>
        </authorList>
    </citation>
    <scope>NUCLEOTIDE SEQUENCE [LARGE SCALE GENOMIC DNA]</scope>
    <source>
        <strain evidence="2 3">CBS 110553</strain>
    </source>
</reference>
<accession>W9WV76</accession>
<sequence>MGGFYFLSSLTSGRLACWTFDDALDLESHTVFVVDVFRGGSNKTAKSLSAQLAGWTLHFIVGCVVGLLHIPPFPTTEDPKTRTYFTSSDSSRACILLDTVLHYTTSTINLDDVSVSKQLGESGRGLSERCLQINRTDNAGYPCSRNIGLSASDPNAYLQEQNEMFYLRHNTSETSEIRLAPARGSALGDTAMLIPKSTTLSPFVDYRASTIGISTSCKPITDKCQFGVWGTNDAYSGFYCSPYFYGVLGKTAVIANDSTTTDDPDIPPLASKLSPNLQIAFFEDEALGIPYNTRAYDFNTGKSNTSIPLLPDDKLVNEVWVAVAGRVPTSALRADSELGDDSNFSKGTELLLNIVISCRYQALDVEYTWFNGTVQNVRLQKCDNGTISELYHGYRTPASVSGTNPTLLDILSQAAMQLNTTEFCRTWANLFSAEVMSIIGGVTSPRSNTLQQDRTPRLVVKIWIPSLVWLLLCCLMYPVAGVTLAILATETPRAGHIQSAVSRISLSGLAEQGFLAQHEESAAGTSTRGIMEDDSVRVGFGDDLRFKKWAVKARSAIHVSGAGED</sequence>